<dbReference type="SUPFAM" id="SSF47459">
    <property type="entry name" value="HLH, helix-loop-helix DNA-binding domain"/>
    <property type="match status" value="1"/>
</dbReference>
<sequence length="518" mass="58933">MRGFDRAVEWLRPFVDSKGWDFCVVWKLGDDPSRFIEWKDCCCSACFNVKVEKDESQKPFCRDGHSQHSIKSKACEALSHFPFAISLYAGIHGEVAMSNQPSWVNHGNPSGSQSSNVVVVTLFTFFWPVSNAKQIEMGKYGSRIQVEEMTGTRVLIPVFSGLIELFASKHARFFDLLNLPLLRNGIEIMPKDQNLIELVTSQCNAVLKQEITTGENYTKANLDKWYNLPFSISLSTFVPRIELIPPISDSNSHHSLDGSHSGSSPSIEHPPFASDSAYISQDEQFKKLIGTYYGTNRLRCSKNVPEQQARFPPDGNESIKDKMRTTKQPAKEKFHSKNLVMERNRRKKINDQLFKLRALVPKISKMDRTAILTDAIEYIGDLLEEKKKLENELMKIDEENCEKSNLELKSTLLDKSPKDNVSAVKPNQVSSSLAEMAKMEVHVEVNQLTKREFLIKLYYEHKRGSFAKLMEGIDSLGLQVVDANVTTFNGKVLSMFKVEANRDFQSRKLRDLLTNLMK</sequence>
<keyword evidence="6" id="KW-0175">Coiled coil</keyword>
<evidence type="ECO:0000256" key="2">
    <source>
        <dbReference type="ARBA" id="ARBA00023015"/>
    </source>
</evidence>
<dbReference type="InterPro" id="IPR054502">
    <property type="entry name" value="bHLH-TF_ACT-like_plant"/>
</dbReference>
<evidence type="ECO:0000259" key="8">
    <source>
        <dbReference type="PROSITE" id="PS50888"/>
    </source>
</evidence>
<feature type="coiled-coil region" evidence="6">
    <location>
        <begin position="372"/>
        <end position="409"/>
    </location>
</feature>
<evidence type="ECO:0000256" key="1">
    <source>
        <dbReference type="ARBA" id="ARBA00004123"/>
    </source>
</evidence>
<name>A0A2P5WL64_GOSBA</name>
<organism evidence="9 10">
    <name type="scientific">Gossypium barbadense</name>
    <name type="common">Sea Island cotton</name>
    <name type="synonym">Hibiscus barbadensis</name>
    <dbReference type="NCBI Taxonomy" id="3634"/>
    <lineage>
        <taxon>Eukaryota</taxon>
        <taxon>Viridiplantae</taxon>
        <taxon>Streptophyta</taxon>
        <taxon>Embryophyta</taxon>
        <taxon>Tracheophyta</taxon>
        <taxon>Spermatophyta</taxon>
        <taxon>Magnoliopsida</taxon>
        <taxon>eudicotyledons</taxon>
        <taxon>Gunneridae</taxon>
        <taxon>Pentapetalae</taxon>
        <taxon>rosids</taxon>
        <taxon>malvids</taxon>
        <taxon>Malvales</taxon>
        <taxon>Malvaceae</taxon>
        <taxon>Malvoideae</taxon>
        <taxon>Gossypium</taxon>
    </lineage>
</organism>
<dbReference type="InterPro" id="IPR036638">
    <property type="entry name" value="HLH_DNA-bd_sf"/>
</dbReference>
<dbReference type="Gene3D" id="4.10.280.10">
    <property type="entry name" value="Helix-loop-helix DNA-binding domain"/>
    <property type="match status" value="1"/>
</dbReference>
<keyword evidence="4" id="KW-0804">Transcription</keyword>
<reference evidence="9 10" key="1">
    <citation type="submission" date="2015-01" db="EMBL/GenBank/DDBJ databases">
        <title>Genome of allotetraploid Gossypium barbadense reveals genomic plasticity and fiber elongation in cotton evolution.</title>
        <authorList>
            <person name="Chen X."/>
            <person name="Liu X."/>
            <person name="Zhao B."/>
            <person name="Zheng H."/>
            <person name="Hu Y."/>
            <person name="Lu G."/>
            <person name="Yang C."/>
            <person name="Chen J."/>
            <person name="Shan C."/>
            <person name="Zhang L."/>
            <person name="Zhou Y."/>
            <person name="Wang L."/>
            <person name="Guo W."/>
            <person name="Bai Y."/>
            <person name="Ruan J."/>
            <person name="Shangguan X."/>
            <person name="Mao Y."/>
            <person name="Jiang J."/>
            <person name="Zhu Y."/>
            <person name="Lei J."/>
            <person name="Kang H."/>
            <person name="Chen S."/>
            <person name="He X."/>
            <person name="Wang R."/>
            <person name="Wang Y."/>
            <person name="Chen J."/>
            <person name="Wang L."/>
            <person name="Yu S."/>
            <person name="Wang B."/>
            <person name="Wei J."/>
            <person name="Song S."/>
            <person name="Lu X."/>
            <person name="Gao Z."/>
            <person name="Gu W."/>
            <person name="Deng X."/>
            <person name="Ma D."/>
            <person name="Wang S."/>
            <person name="Liang W."/>
            <person name="Fang L."/>
            <person name="Cai C."/>
            <person name="Zhu X."/>
            <person name="Zhou B."/>
            <person name="Zhang Y."/>
            <person name="Chen Z."/>
            <person name="Xu S."/>
            <person name="Zhu R."/>
            <person name="Wang S."/>
            <person name="Zhang T."/>
            <person name="Zhao G."/>
        </authorList>
    </citation>
    <scope>NUCLEOTIDE SEQUENCE [LARGE SCALE GENOMIC DNA]</scope>
    <source>
        <strain evidence="10">cv. Xinhai21</strain>
        <tissue evidence="9">Leaf</tissue>
    </source>
</reference>
<dbReference type="PANTHER" id="PTHR31945">
    <property type="entry name" value="TRANSCRIPTION FACTOR SCREAM2-RELATED"/>
    <property type="match status" value="1"/>
</dbReference>
<dbReference type="OrthoDB" id="1890947at2759"/>
<dbReference type="Pfam" id="PF00010">
    <property type="entry name" value="HLH"/>
    <property type="match status" value="1"/>
</dbReference>
<dbReference type="GO" id="GO:0005634">
    <property type="term" value="C:nucleus"/>
    <property type="evidence" value="ECO:0007669"/>
    <property type="project" value="UniProtKB-SubCell"/>
</dbReference>
<dbReference type="Pfam" id="PF22754">
    <property type="entry name" value="bHLH-TF_ACT-like_plant"/>
    <property type="match status" value="1"/>
</dbReference>
<protein>
    <recommendedName>
        <fullName evidence="8">BHLH domain-containing protein</fullName>
    </recommendedName>
</protein>
<accession>A0A2P5WL64</accession>
<dbReference type="Pfam" id="PF14215">
    <property type="entry name" value="bHLH-MYC_N"/>
    <property type="match status" value="1"/>
</dbReference>
<proteinExistence type="predicted"/>
<dbReference type="GO" id="GO:0003700">
    <property type="term" value="F:DNA-binding transcription factor activity"/>
    <property type="evidence" value="ECO:0007669"/>
    <property type="project" value="TreeGrafter"/>
</dbReference>
<feature type="domain" description="BHLH" evidence="8">
    <location>
        <begin position="333"/>
        <end position="382"/>
    </location>
</feature>
<evidence type="ECO:0000256" key="6">
    <source>
        <dbReference type="SAM" id="Coils"/>
    </source>
</evidence>
<dbReference type="PANTHER" id="PTHR31945:SF63">
    <property type="entry name" value="TRANSCRIPTION FACTOR BHLH90"/>
    <property type="match status" value="1"/>
</dbReference>
<dbReference type="PROSITE" id="PS50888">
    <property type="entry name" value="BHLH"/>
    <property type="match status" value="1"/>
</dbReference>
<dbReference type="AlphaFoldDB" id="A0A2P5WL64"/>
<evidence type="ECO:0000256" key="7">
    <source>
        <dbReference type="SAM" id="MobiDB-lite"/>
    </source>
</evidence>
<keyword evidence="3" id="KW-0238">DNA-binding</keyword>
<dbReference type="GO" id="GO:0046983">
    <property type="term" value="F:protein dimerization activity"/>
    <property type="evidence" value="ECO:0007669"/>
    <property type="project" value="InterPro"/>
</dbReference>
<keyword evidence="2" id="KW-0805">Transcription regulation</keyword>
<gene>
    <name evidence="9" type="ORF">GOBAR_AA28853</name>
</gene>
<evidence type="ECO:0000256" key="5">
    <source>
        <dbReference type="ARBA" id="ARBA00023242"/>
    </source>
</evidence>
<evidence type="ECO:0000313" key="9">
    <source>
        <dbReference type="EMBL" id="PPR91832.1"/>
    </source>
</evidence>
<dbReference type="InterPro" id="IPR051358">
    <property type="entry name" value="TF_AMS/ICE1/BHLH6-like"/>
</dbReference>
<dbReference type="Proteomes" id="UP000239757">
    <property type="component" value="Unassembled WGS sequence"/>
</dbReference>
<dbReference type="GO" id="GO:0043565">
    <property type="term" value="F:sequence-specific DNA binding"/>
    <property type="evidence" value="ECO:0007669"/>
    <property type="project" value="TreeGrafter"/>
</dbReference>
<evidence type="ECO:0000313" key="10">
    <source>
        <dbReference type="Proteomes" id="UP000239757"/>
    </source>
</evidence>
<dbReference type="InterPro" id="IPR025610">
    <property type="entry name" value="MYC/MYB_N"/>
</dbReference>
<dbReference type="SMART" id="SM00353">
    <property type="entry name" value="HLH"/>
    <property type="match status" value="1"/>
</dbReference>
<evidence type="ECO:0000256" key="4">
    <source>
        <dbReference type="ARBA" id="ARBA00023163"/>
    </source>
</evidence>
<feature type="region of interest" description="Disordered" evidence="7">
    <location>
        <begin position="251"/>
        <end position="273"/>
    </location>
</feature>
<evidence type="ECO:0000256" key="3">
    <source>
        <dbReference type="ARBA" id="ARBA00023125"/>
    </source>
</evidence>
<comment type="subcellular location">
    <subcellularLocation>
        <location evidence="1">Nucleus</location>
    </subcellularLocation>
</comment>
<keyword evidence="5" id="KW-0539">Nucleus</keyword>
<dbReference type="EMBL" id="KZ667206">
    <property type="protein sequence ID" value="PPR91832.1"/>
    <property type="molecule type" value="Genomic_DNA"/>
</dbReference>
<dbReference type="InterPro" id="IPR011598">
    <property type="entry name" value="bHLH_dom"/>
</dbReference>